<dbReference type="InterPro" id="IPR005545">
    <property type="entry name" value="YCII"/>
</dbReference>
<dbReference type="InterPro" id="IPR011008">
    <property type="entry name" value="Dimeric_a/b-barrel"/>
</dbReference>
<dbReference type="Gene3D" id="3.30.70.1060">
    <property type="entry name" value="Dimeric alpha+beta barrel"/>
    <property type="match status" value="1"/>
</dbReference>
<evidence type="ECO:0000256" key="1">
    <source>
        <dbReference type="ARBA" id="ARBA00007689"/>
    </source>
</evidence>
<accession>A0A2S7MVD7</accession>
<dbReference type="Proteomes" id="UP000239663">
    <property type="component" value="Unassembled WGS sequence"/>
</dbReference>
<reference evidence="3 4" key="1">
    <citation type="submission" date="2017-12" db="EMBL/GenBank/DDBJ databases">
        <title>Taxonomic description and draft genome of Pradoshia cofamensis Gen. nov., sp. nov., a thermotolerant bacillale isolated from anterior gut of earthworm Eisenia fetida.</title>
        <authorList>
            <person name="Saha T."/>
            <person name="Chakraborty R."/>
        </authorList>
    </citation>
    <scope>NUCLEOTIDE SEQUENCE [LARGE SCALE GENOMIC DNA]</scope>
    <source>
        <strain evidence="3 4">EAG3</strain>
    </source>
</reference>
<dbReference type="OrthoDB" id="9807535at2"/>
<dbReference type="AlphaFoldDB" id="A0A2S7MVD7"/>
<name>A0A2S7MVD7_9BACI</name>
<organism evidence="3 4">
    <name type="scientific">Pradoshia eiseniae</name>
    <dbReference type="NCBI Taxonomy" id="2064768"/>
    <lineage>
        <taxon>Bacteria</taxon>
        <taxon>Bacillati</taxon>
        <taxon>Bacillota</taxon>
        <taxon>Bacilli</taxon>
        <taxon>Bacillales</taxon>
        <taxon>Bacillaceae</taxon>
        <taxon>Pradoshia</taxon>
    </lineage>
</organism>
<proteinExistence type="inferred from homology"/>
<dbReference type="RefSeq" id="WP_104850940.1">
    <property type="nucleotide sequence ID" value="NZ_PKOZ01000026.1"/>
</dbReference>
<feature type="domain" description="YCII-related" evidence="2">
    <location>
        <begin position="1"/>
        <end position="107"/>
    </location>
</feature>
<gene>
    <name evidence="3" type="ORF">CYL18_18495</name>
</gene>
<comment type="similarity">
    <text evidence="1">Belongs to the YciI family.</text>
</comment>
<evidence type="ECO:0000259" key="2">
    <source>
        <dbReference type="Pfam" id="PF03795"/>
    </source>
</evidence>
<dbReference type="SUPFAM" id="SSF54909">
    <property type="entry name" value="Dimeric alpha+beta barrel"/>
    <property type="match status" value="1"/>
</dbReference>
<protein>
    <recommendedName>
        <fullName evidence="2">YCII-related domain-containing protein</fullName>
    </recommendedName>
</protein>
<sequence>MKFLCFGYLSPEKMNILPKDEIEAIMSQCSPHLEKFYMSGQVMMDIGVETEVISLRRENGNIKVLDNALVEFDERIGSVFLIEANDMEEAIRIASLHPTIQLDAGEELGWRIEIRPVHYCEKGE</sequence>
<evidence type="ECO:0000313" key="3">
    <source>
        <dbReference type="EMBL" id="PQD93718.1"/>
    </source>
</evidence>
<evidence type="ECO:0000313" key="4">
    <source>
        <dbReference type="Proteomes" id="UP000239663"/>
    </source>
</evidence>
<dbReference type="EMBL" id="PKOZ01000026">
    <property type="protein sequence ID" value="PQD93718.1"/>
    <property type="molecule type" value="Genomic_DNA"/>
</dbReference>
<comment type="caution">
    <text evidence="3">The sequence shown here is derived from an EMBL/GenBank/DDBJ whole genome shotgun (WGS) entry which is preliminary data.</text>
</comment>
<keyword evidence="4" id="KW-1185">Reference proteome</keyword>
<dbReference type="Pfam" id="PF03795">
    <property type="entry name" value="YCII"/>
    <property type="match status" value="1"/>
</dbReference>